<dbReference type="InterPro" id="IPR016181">
    <property type="entry name" value="Acyl_CoA_acyltransferase"/>
</dbReference>
<sequence length="180" mass="21055">MITITPIHIREHYTLMSGMMKGLHESELDYFHQTARWEHIAGDYMQHVISMQESNNGSCLLASWNGEPAGFIFGYTEEPDESRIEAYTGDTLYVSDGYVAPEFRRLGIYRALNAELEKIYIAQGIRRMVRYTLSNNYRMQQFLSSQQYEPVRIVYEKWLTPDAKDPVKLFPEGWRPNISQ</sequence>
<organism evidence="1 2">
    <name type="scientific">Chitinophaga solisilvae</name>
    <dbReference type="NCBI Taxonomy" id="1233460"/>
    <lineage>
        <taxon>Bacteria</taxon>
        <taxon>Pseudomonadati</taxon>
        <taxon>Bacteroidota</taxon>
        <taxon>Chitinophagia</taxon>
        <taxon>Chitinophagales</taxon>
        <taxon>Chitinophagaceae</taxon>
        <taxon>Chitinophaga</taxon>
    </lineage>
</organism>
<evidence type="ECO:0000313" key="1">
    <source>
        <dbReference type="EMBL" id="NSL88387.1"/>
    </source>
</evidence>
<dbReference type="EMBL" id="RIAR02000001">
    <property type="protein sequence ID" value="NSL88387.1"/>
    <property type="molecule type" value="Genomic_DNA"/>
</dbReference>
<dbReference type="PROSITE" id="PS51186">
    <property type="entry name" value="GNAT"/>
    <property type="match status" value="1"/>
</dbReference>
<gene>
    <name evidence="1" type="ORF">ECE50_016225</name>
</gene>
<dbReference type="SUPFAM" id="SSF55729">
    <property type="entry name" value="Acyl-CoA N-acyltransferases (Nat)"/>
    <property type="match status" value="1"/>
</dbReference>
<dbReference type="CDD" id="cd04301">
    <property type="entry name" value="NAT_SF"/>
    <property type="match status" value="1"/>
</dbReference>
<accession>A0A3S1BJ55</accession>
<dbReference type="Gene3D" id="3.40.630.30">
    <property type="match status" value="1"/>
</dbReference>
<dbReference type="GO" id="GO:0016747">
    <property type="term" value="F:acyltransferase activity, transferring groups other than amino-acyl groups"/>
    <property type="evidence" value="ECO:0007669"/>
    <property type="project" value="InterPro"/>
</dbReference>
<dbReference type="AlphaFoldDB" id="A0A3S1BJ55"/>
<comment type="caution">
    <text evidence="1">The sequence shown here is derived from an EMBL/GenBank/DDBJ whole genome shotgun (WGS) entry which is preliminary data.</text>
</comment>
<evidence type="ECO:0000313" key="2">
    <source>
        <dbReference type="Proteomes" id="UP000281028"/>
    </source>
</evidence>
<dbReference type="Pfam" id="PF00583">
    <property type="entry name" value="Acetyltransf_1"/>
    <property type="match status" value="1"/>
</dbReference>
<dbReference type="InterPro" id="IPR000182">
    <property type="entry name" value="GNAT_dom"/>
</dbReference>
<protein>
    <submittedName>
        <fullName evidence="1">GNAT family N-acetyltransferase</fullName>
    </submittedName>
</protein>
<dbReference type="OrthoDB" id="1249831at2"/>
<reference evidence="1" key="1">
    <citation type="submission" date="2020-05" db="EMBL/GenBank/DDBJ databases">
        <title>Chitinophaga laudate sp. nov., isolated from a tropical peat swamp.</title>
        <authorList>
            <person name="Goh C.B.S."/>
            <person name="Lee M.S."/>
            <person name="Parimannan S."/>
            <person name="Pasbakhsh P."/>
            <person name="Yule C.M."/>
            <person name="Rajandas H."/>
            <person name="Loke S."/>
            <person name="Croft L."/>
            <person name="Tan J.B.L."/>
        </authorList>
    </citation>
    <scope>NUCLEOTIDE SEQUENCE</scope>
    <source>
        <strain evidence="1">Mgbs1</strain>
    </source>
</reference>
<proteinExistence type="predicted"/>
<keyword evidence="2" id="KW-1185">Reference proteome</keyword>
<dbReference type="Proteomes" id="UP000281028">
    <property type="component" value="Unassembled WGS sequence"/>
</dbReference>
<name>A0A3S1BJ55_9BACT</name>